<protein>
    <submittedName>
        <fullName evidence="2">Uncharacterized protein</fullName>
    </submittedName>
</protein>
<dbReference type="AlphaFoldDB" id="A0A7S3LQP6"/>
<evidence type="ECO:0000256" key="1">
    <source>
        <dbReference type="SAM" id="Phobius"/>
    </source>
</evidence>
<evidence type="ECO:0000313" key="2">
    <source>
        <dbReference type="EMBL" id="CAE0437729.1"/>
    </source>
</evidence>
<keyword evidence="1" id="KW-1133">Transmembrane helix</keyword>
<keyword evidence="1" id="KW-0472">Membrane</keyword>
<keyword evidence="1" id="KW-0812">Transmembrane</keyword>
<organism evidence="2">
    <name type="scientific">Aplanochytrium stocchinoi</name>
    <dbReference type="NCBI Taxonomy" id="215587"/>
    <lineage>
        <taxon>Eukaryota</taxon>
        <taxon>Sar</taxon>
        <taxon>Stramenopiles</taxon>
        <taxon>Bigyra</taxon>
        <taxon>Labyrinthulomycetes</taxon>
        <taxon>Thraustochytrida</taxon>
        <taxon>Thraustochytriidae</taxon>
        <taxon>Aplanochytrium</taxon>
    </lineage>
</organism>
<name>A0A7S3LQP6_9STRA</name>
<reference evidence="2" key="1">
    <citation type="submission" date="2021-01" db="EMBL/GenBank/DDBJ databases">
        <authorList>
            <person name="Corre E."/>
            <person name="Pelletier E."/>
            <person name="Niang G."/>
            <person name="Scheremetjew M."/>
            <person name="Finn R."/>
            <person name="Kale V."/>
            <person name="Holt S."/>
            <person name="Cochrane G."/>
            <person name="Meng A."/>
            <person name="Brown T."/>
            <person name="Cohen L."/>
        </authorList>
    </citation>
    <scope>NUCLEOTIDE SEQUENCE</scope>
    <source>
        <strain evidence="2">GSBS06</strain>
    </source>
</reference>
<feature type="transmembrane region" description="Helical" evidence="1">
    <location>
        <begin position="7"/>
        <end position="25"/>
    </location>
</feature>
<dbReference type="Gene3D" id="3.90.550.10">
    <property type="entry name" value="Spore Coat Polysaccharide Biosynthesis Protein SpsA, Chain A"/>
    <property type="match status" value="1"/>
</dbReference>
<dbReference type="InterPro" id="IPR029044">
    <property type="entry name" value="Nucleotide-diphossugar_trans"/>
</dbReference>
<sequence>MKLAARFLFSFVLFSFLYFTILWGWQRALRNEPHIVGLHTNTQAQTKFHTIYGRNTSISKANLNNSHLDTDSNAKRCLVLHIFPYSDILRFGLKSASYGKNRRWAEKSNCQFAAIAQRDSGCNHWRYGIHHHSWCILQELLLQFDKSSLRLKWIFVAGSFSDTGEEIVLSDKADFHINMFIPNHIEGNKLPAIFENSNTQIAFYDRSKIQAWRNSKANALLACRLWNSIWNNENMGDENTNFLTAFTNRNASWLSNALNDPSVHLDIIFEEAELSIKSSNSIEQDEGLNDQLKNCIRFHSKEDFGEFSRLLSRDTDFESSPCFLKVRIHYTRDMCIAGARWEYPAFVNPSTDCKASELGIGKNAIVGFFTQVGHRFEKAINTALNSFPNIASMNPDVDIVIATGPLDRWSKERLAVFGDMTVKLNKSLRGKLIHIIPETISEEDLSEDLAAVLKITHNCCGWSEYQKLGAWNMIQYDSVLMIDFDLKLHVQITELFQCHRYFDFLSTLDPATALQGGFYLLRPNPQVYFEMKKLLATGGLYDVYSGWNNSGPLFSQINSDVDRIRHGKRTQAFAMETNQGFLFYFHYIYLAQNKKMLNLHVAQLEVCKYNFKISLLIKKGRPSTLMLACAASINEALRNKRDHVSISVGHGYANVGVKYGIDPSFKRIPLRILLGKLI</sequence>
<dbReference type="EMBL" id="HBIN01010673">
    <property type="protein sequence ID" value="CAE0437729.1"/>
    <property type="molecule type" value="Transcribed_RNA"/>
</dbReference>
<gene>
    <name evidence="2" type="ORF">ASTO00021_LOCUS7986</name>
</gene>
<accession>A0A7S3LQP6</accession>
<dbReference type="SUPFAM" id="SSF53448">
    <property type="entry name" value="Nucleotide-diphospho-sugar transferases"/>
    <property type="match status" value="1"/>
</dbReference>
<proteinExistence type="predicted"/>